<protein>
    <submittedName>
        <fullName evidence="2">Paxillin isoform x2</fullName>
    </submittedName>
</protein>
<dbReference type="PRINTS" id="PR00832">
    <property type="entry name" value="PAXILLIN"/>
</dbReference>
<evidence type="ECO:0000313" key="2">
    <source>
        <dbReference type="EMBL" id="PKU37957.1"/>
    </source>
</evidence>
<evidence type="ECO:0000256" key="1">
    <source>
        <dbReference type="SAM" id="MobiDB-lite"/>
    </source>
</evidence>
<organism evidence="2 3">
    <name type="scientific">Limosa lapponica baueri</name>
    <dbReference type="NCBI Taxonomy" id="1758121"/>
    <lineage>
        <taxon>Eukaryota</taxon>
        <taxon>Metazoa</taxon>
        <taxon>Chordata</taxon>
        <taxon>Craniata</taxon>
        <taxon>Vertebrata</taxon>
        <taxon>Euteleostomi</taxon>
        <taxon>Archelosauria</taxon>
        <taxon>Archosauria</taxon>
        <taxon>Dinosauria</taxon>
        <taxon>Saurischia</taxon>
        <taxon>Theropoda</taxon>
        <taxon>Coelurosauria</taxon>
        <taxon>Aves</taxon>
        <taxon>Neognathae</taxon>
        <taxon>Neoaves</taxon>
        <taxon>Charadriiformes</taxon>
        <taxon>Scolopacidae</taxon>
        <taxon>Limosa</taxon>
    </lineage>
</organism>
<name>A0A2I0TVY0_LIMLA</name>
<dbReference type="OrthoDB" id="15567at2759"/>
<sequence length="222" mass="24495">MDSAVTASPPLLPCPPQGSSGASVGPFERAQLPSPAKLQETVVADALLADLESTTSHISKRPVFLTDETPYSYPTGNHTYQEIAVPPPVPPPPSNEALNGTVIDPLDQWQPNVSRYVHQQIKSLIKRTKETANVHPMYRDLSPRRKLGPAIFHKTESQDRLVEELQDRLGIAKQEQEEWKSQDDWLTEGVIVTAAPQGEEQNGGQQVEKVSTVRVDFGEEMV</sequence>
<reference evidence="3" key="1">
    <citation type="submission" date="2017-11" db="EMBL/GenBank/DDBJ databases">
        <authorList>
            <person name="Lima N.C."/>
            <person name="Parody-Merino A.M."/>
            <person name="Battley P.F."/>
            <person name="Fidler A.E."/>
            <person name="Prosdocimi F."/>
        </authorList>
    </citation>
    <scope>NUCLEOTIDE SEQUENCE [LARGE SCALE GENOMIC DNA]</scope>
</reference>
<proteinExistence type="predicted"/>
<gene>
    <name evidence="2" type="ORF">llap_11737</name>
</gene>
<keyword evidence="3" id="KW-1185">Reference proteome</keyword>
<dbReference type="Proteomes" id="UP000233556">
    <property type="component" value="Unassembled WGS sequence"/>
</dbReference>
<dbReference type="EMBL" id="KZ506914">
    <property type="protein sequence ID" value="PKU37957.1"/>
    <property type="molecule type" value="Genomic_DNA"/>
</dbReference>
<feature type="region of interest" description="Disordered" evidence="1">
    <location>
        <begin position="1"/>
        <end position="32"/>
    </location>
</feature>
<dbReference type="Pfam" id="PF03535">
    <property type="entry name" value="Paxillin"/>
    <property type="match status" value="1"/>
</dbReference>
<dbReference type="AlphaFoldDB" id="A0A2I0TVY0"/>
<accession>A0A2I0TVY0</accession>
<reference evidence="3" key="2">
    <citation type="submission" date="2017-12" db="EMBL/GenBank/DDBJ databases">
        <title>Genome sequence of the Bar-tailed Godwit (Limosa lapponica baueri).</title>
        <authorList>
            <person name="Lima N.C.B."/>
            <person name="Parody-Merino A.M."/>
            <person name="Battley P.F."/>
            <person name="Fidler A.E."/>
            <person name="Prosdocimi F."/>
        </authorList>
    </citation>
    <scope>NUCLEOTIDE SEQUENCE [LARGE SCALE GENOMIC DNA]</scope>
</reference>
<evidence type="ECO:0000313" key="3">
    <source>
        <dbReference type="Proteomes" id="UP000233556"/>
    </source>
</evidence>